<dbReference type="PANTHER" id="PTHR33048:SF166">
    <property type="entry name" value="PTH11-LIKE INTEGRAL MEMBRANE PROTEIN"/>
    <property type="match status" value="1"/>
</dbReference>
<feature type="transmembrane region" description="Helical" evidence="7">
    <location>
        <begin position="241"/>
        <end position="261"/>
    </location>
</feature>
<dbReference type="Pfam" id="PF20684">
    <property type="entry name" value="Fung_rhodopsin"/>
    <property type="match status" value="1"/>
</dbReference>
<evidence type="ECO:0000313" key="10">
    <source>
        <dbReference type="Proteomes" id="UP000799771"/>
    </source>
</evidence>
<dbReference type="InterPro" id="IPR052337">
    <property type="entry name" value="SAT4-like"/>
</dbReference>
<gene>
    <name evidence="9" type="ORF">P153DRAFT_432363</name>
</gene>
<dbReference type="EMBL" id="ML977509">
    <property type="protein sequence ID" value="KAF2127932.1"/>
    <property type="molecule type" value="Genomic_DNA"/>
</dbReference>
<feature type="transmembrane region" description="Helical" evidence="7">
    <location>
        <begin position="12"/>
        <end position="28"/>
    </location>
</feature>
<feature type="region of interest" description="Disordered" evidence="6">
    <location>
        <begin position="345"/>
        <end position="382"/>
    </location>
</feature>
<feature type="compositionally biased region" description="Basic and acidic residues" evidence="6">
    <location>
        <begin position="296"/>
        <end position="305"/>
    </location>
</feature>
<dbReference type="Proteomes" id="UP000799771">
    <property type="component" value="Unassembled WGS sequence"/>
</dbReference>
<evidence type="ECO:0000313" key="9">
    <source>
        <dbReference type="EMBL" id="KAF2127932.1"/>
    </source>
</evidence>
<reference evidence="9" key="1">
    <citation type="journal article" date="2020" name="Stud. Mycol.">
        <title>101 Dothideomycetes genomes: a test case for predicting lifestyles and emergence of pathogens.</title>
        <authorList>
            <person name="Haridas S."/>
            <person name="Albert R."/>
            <person name="Binder M."/>
            <person name="Bloem J."/>
            <person name="Labutti K."/>
            <person name="Salamov A."/>
            <person name="Andreopoulos B."/>
            <person name="Baker S."/>
            <person name="Barry K."/>
            <person name="Bills G."/>
            <person name="Bluhm B."/>
            <person name="Cannon C."/>
            <person name="Castanera R."/>
            <person name="Culley D."/>
            <person name="Daum C."/>
            <person name="Ezra D."/>
            <person name="Gonzalez J."/>
            <person name="Henrissat B."/>
            <person name="Kuo A."/>
            <person name="Liang C."/>
            <person name="Lipzen A."/>
            <person name="Lutzoni F."/>
            <person name="Magnuson J."/>
            <person name="Mondo S."/>
            <person name="Nolan M."/>
            <person name="Ohm R."/>
            <person name="Pangilinan J."/>
            <person name="Park H.-J."/>
            <person name="Ramirez L."/>
            <person name="Alfaro M."/>
            <person name="Sun H."/>
            <person name="Tritt A."/>
            <person name="Yoshinaga Y."/>
            <person name="Zwiers L.-H."/>
            <person name="Turgeon B."/>
            <person name="Goodwin S."/>
            <person name="Spatafora J."/>
            <person name="Crous P."/>
            <person name="Grigoriev I."/>
        </authorList>
    </citation>
    <scope>NUCLEOTIDE SEQUENCE</scope>
    <source>
        <strain evidence="9">CBS 119687</strain>
    </source>
</reference>
<evidence type="ECO:0000256" key="4">
    <source>
        <dbReference type="ARBA" id="ARBA00023136"/>
    </source>
</evidence>
<feature type="transmembrane region" description="Helical" evidence="7">
    <location>
        <begin position="209"/>
        <end position="229"/>
    </location>
</feature>
<dbReference type="GeneID" id="54413399"/>
<name>A0A6A6A7F1_9PLEO</name>
<evidence type="ECO:0000259" key="8">
    <source>
        <dbReference type="Pfam" id="PF20684"/>
    </source>
</evidence>
<evidence type="ECO:0000256" key="6">
    <source>
        <dbReference type="SAM" id="MobiDB-lite"/>
    </source>
</evidence>
<evidence type="ECO:0000256" key="1">
    <source>
        <dbReference type="ARBA" id="ARBA00004141"/>
    </source>
</evidence>
<feature type="domain" description="Rhodopsin" evidence="8">
    <location>
        <begin position="24"/>
        <end position="243"/>
    </location>
</feature>
<evidence type="ECO:0000256" key="3">
    <source>
        <dbReference type="ARBA" id="ARBA00022989"/>
    </source>
</evidence>
<evidence type="ECO:0000256" key="5">
    <source>
        <dbReference type="ARBA" id="ARBA00038359"/>
    </source>
</evidence>
<dbReference type="OrthoDB" id="2988756at2759"/>
<sequence>MDQLSFTVLTHWLYSWLAITIMVVRLVSKKINKEVYNSGDYFTMGAMLCCTARVATIHVVLIWGTNNMDAKTRASLDFTNKEIYRRTIGSQLTLASRVIYISYLWLQKLVLLDVFRRLLFKLRWEKMALWSYRGVFLVSFIATQISTFSECNPFHLYWQVTPDPGTCVRAQFQLILVASLNIITDVMLVVIPIPLLISLQTPFLRKLQVFVLLTLGLLIIAITITRLPINHSHATSQANRSAWVSGELLIASFVVNMPTIYGQWNLWRRGRPSHGSSNAARPYSGLSNGPVLSRGKSRDHGKSDDFEMASGNTRSKDLDTGLSSSTHTTKSQIGISLCLAATLDTSSGKSCPETEDPNEDRMCSSAKEDEQSSVVSILEDKS</sequence>
<dbReference type="AlphaFoldDB" id="A0A6A6A7F1"/>
<proteinExistence type="inferred from homology"/>
<comment type="subcellular location">
    <subcellularLocation>
        <location evidence="1">Membrane</location>
        <topology evidence="1">Multi-pass membrane protein</topology>
    </subcellularLocation>
</comment>
<feature type="transmembrane region" description="Helical" evidence="7">
    <location>
        <begin position="40"/>
        <end position="63"/>
    </location>
</feature>
<keyword evidence="2 7" id="KW-0812">Transmembrane</keyword>
<keyword evidence="3 7" id="KW-1133">Transmembrane helix</keyword>
<dbReference type="GO" id="GO:0016020">
    <property type="term" value="C:membrane"/>
    <property type="evidence" value="ECO:0007669"/>
    <property type="project" value="UniProtKB-SubCell"/>
</dbReference>
<evidence type="ECO:0000256" key="7">
    <source>
        <dbReference type="SAM" id="Phobius"/>
    </source>
</evidence>
<feature type="region of interest" description="Disordered" evidence="6">
    <location>
        <begin position="276"/>
        <end position="327"/>
    </location>
</feature>
<dbReference type="PANTHER" id="PTHR33048">
    <property type="entry name" value="PTH11-LIKE INTEGRAL MEMBRANE PROTEIN (AFU_ORTHOLOGUE AFUA_5G11245)"/>
    <property type="match status" value="1"/>
</dbReference>
<protein>
    <recommendedName>
        <fullName evidence="8">Rhodopsin domain-containing protein</fullName>
    </recommendedName>
</protein>
<feature type="compositionally biased region" description="Basic and acidic residues" evidence="6">
    <location>
        <begin position="359"/>
        <end position="370"/>
    </location>
</feature>
<dbReference type="RefSeq" id="XP_033522321.1">
    <property type="nucleotide sequence ID" value="XM_033672967.1"/>
</dbReference>
<comment type="similarity">
    <text evidence="5">Belongs to the SAT4 family.</text>
</comment>
<accession>A0A6A6A7F1</accession>
<evidence type="ECO:0000256" key="2">
    <source>
        <dbReference type="ARBA" id="ARBA00022692"/>
    </source>
</evidence>
<keyword evidence="10" id="KW-1185">Reference proteome</keyword>
<keyword evidence="4 7" id="KW-0472">Membrane</keyword>
<organism evidence="9 10">
    <name type="scientific">Dothidotthia symphoricarpi CBS 119687</name>
    <dbReference type="NCBI Taxonomy" id="1392245"/>
    <lineage>
        <taxon>Eukaryota</taxon>
        <taxon>Fungi</taxon>
        <taxon>Dikarya</taxon>
        <taxon>Ascomycota</taxon>
        <taxon>Pezizomycotina</taxon>
        <taxon>Dothideomycetes</taxon>
        <taxon>Pleosporomycetidae</taxon>
        <taxon>Pleosporales</taxon>
        <taxon>Dothidotthiaceae</taxon>
        <taxon>Dothidotthia</taxon>
    </lineage>
</organism>
<dbReference type="InterPro" id="IPR049326">
    <property type="entry name" value="Rhodopsin_dom_fungi"/>
</dbReference>
<feature type="transmembrane region" description="Helical" evidence="7">
    <location>
        <begin position="172"/>
        <end position="197"/>
    </location>
</feature>